<name>A0A1M4XMW9_STRHI</name>
<evidence type="ECO:0000313" key="3">
    <source>
        <dbReference type="Proteomes" id="UP000184501"/>
    </source>
</evidence>
<proteinExistence type="predicted"/>
<keyword evidence="1" id="KW-0472">Membrane</keyword>
<dbReference type="RefSeq" id="WP_234995572.1">
    <property type="nucleotide sequence ID" value="NZ_FQVN01000002.1"/>
</dbReference>
<protein>
    <submittedName>
        <fullName evidence="2">Uncharacterized protein</fullName>
    </submittedName>
</protein>
<gene>
    <name evidence="2" type="ORF">SAMN05444320_10251</name>
</gene>
<accession>A0A1M4XMW9</accession>
<evidence type="ECO:0000256" key="1">
    <source>
        <dbReference type="SAM" id="Phobius"/>
    </source>
</evidence>
<dbReference type="Proteomes" id="UP000184501">
    <property type="component" value="Unassembled WGS sequence"/>
</dbReference>
<keyword evidence="1" id="KW-1133">Transmembrane helix</keyword>
<feature type="transmembrane region" description="Helical" evidence="1">
    <location>
        <begin position="20"/>
        <end position="38"/>
    </location>
</feature>
<dbReference type="EMBL" id="FQVN01000002">
    <property type="protein sequence ID" value="SHE94613.1"/>
    <property type="molecule type" value="Genomic_DNA"/>
</dbReference>
<evidence type="ECO:0000313" key="2">
    <source>
        <dbReference type="EMBL" id="SHE94613.1"/>
    </source>
</evidence>
<sequence>MAVGGVVGGVLLDLFGSLSLPWSVLVLALPALIVVISARTHGFPARHA</sequence>
<organism evidence="2 3">
    <name type="scientific">Streptoalloteichus hindustanus</name>
    <dbReference type="NCBI Taxonomy" id="2017"/>
    <lineage>
        <taxon>Bacteria</taxon>
        <taxon>Bacillati</taxon>
        <taxon>Actinomycetota</taxon>
        <taxon>Actinomycetes</taxon>
        <taxon>Pseudonocardiales</taxon>
        <taxon>Pseudonocardiaceae</taxon>
        <taxon>Streptoalloteichus</taxon>
    </lineage>
</organism>
<keyword evidence="1" id="KW-0812">Transmembrane</keyword>
<reference evidence="2 3" key="1">
    <citation type="submission" date="2016-11" db="EMBL/GenBank/DDBJ databases">
        <authorList>
            <person name="Jaros S."/>
            <person name="Januszkiewicz K."/>
            <person name="Wedrychowicz H."/>
        </authorList>
    </citation>
    <scope>NUCLEOTIDE SEQUENCE [LARGE SCALE GENOMIC DNA]</scope>
    <source>
        <strain evidence="2 3">DSM 44523</strain>
    </source>
</reference>
<keyword evidence="3" id="KW-1185">Reference proteome</keyword>
<dbReference type="AlphaFoldDB" id="A0A1M4XMW9"/>